<keyword evidence="5 11" id="KW-0812">Transmembrane</keyword>
<dbReference type="GO" id="GO:0016887">
    <property type="term" value="F:ATP hydrolysis activity"/>
    <property type="evidence" value="ECO:0007669"/>
    <property type="project" value="InterPro"/>
</dbReference>
<dbReference type="InterPro" id="IPR003593">
    <property type="entry name" value="AAA+_ATPase"/>
</dbReference>
<dbReference type="PANTHER" id="PTHR24223:SF399">
    <property type="entry name" value="ABC TRANSPORTER ATNG"/>
    <property type="match status" value="1"/>
</dbReference>
<dbReference type="InterPro" id="IPR011527">
    <property type="entry name" value="ABC1_TM_dom"/>
</dbReference>
<keyword evidence="9 11" id="KW-0472">Membrane</keyword>
<dbReference type="InterPro" id="IPR027417">
    <property type="entry name" value="P-loop_NTPase"/>
</dbReference>
<comment type="similarity">
    <text evidence="2">Belongs to the ABC transporter superfamily. ABCC family. Conjugate transporter (TC 3.A.1.208) subfamily.</text>
</comment>
<dbReference type="PROSITE" id="PS50929">
    <property type="entry name" value="ABC_TM1F"/>
    <property type="match status" value="2"/>
</dbReference>
<feature type="transmembrane region" description="Helical" evidence="11">
    <location>
        <begin position="410"/>
        <end position="430"/>
    </location>
</feature>
<dbReference type="InterPro" id="IPR050173">
    <property type="entry name" value="ABC_transporter_C-like"/>
</dbReference>
<evidence type="ECO:0000256" key="1">
    <source>
        <dbReference type="ARBA" id="ARBA00004651"/>
    </source>
</evidence>
<evidence type="ECO:0000259" key="13">
    <source>
        <dbReference type="PROSITE" id="PS50929"/>
    </source>
</evidence>
<evidence type="ECO:0000256" key="7">
    <source>
        <dbReference type="ARBA" id="ARBA00022840"/>
    </source>
</evidence>
<dbReference type="PROSITE" id="PS00211">
    <property type="entry name" value="ABC_TRANSPORTER_1"/>
    <property type="match status" value="2"/>
</dbReference>
<evidence type="ECO:0000313" key="15">
    <source>
        <dbReference type="Proteomes" id="UP000078240"/>
    </source>
</evidence>
<dbReference type="Gene3D" id="3.40.50.300">
    <property type="entry name" value="P-loop containing nucleotide triphosphate hydrolases"/>
    <property type="match status" value="2"/>
</dbReference>
<dbReference type="InterPro" id="IPR003439">
    <property type="entry name" value="ABC_transporter-like_ATP-bd"/>
</dbReference>
<proteinExistence type="inferred from homology"/>
<evidence type="ECO:0000256" key="9">
    <source>
        <dbReference type="ARBA" id="ARBA00023136"/>
    </source>
</evidence>
<dbReference type="CDD" id="cd03250">
    <property type="entry name" value="ABCC_MRP_domain1"/>
    <property type="match status" value="1"/>
</dbReference>
<dbReference type="FunFam" id="3.40.50.300:FF:002145">
    <property type="entry name" value="ABC transporter (MsbA subfamily)"/>
    <property type="match status" value="1"/>
</dbReference>
<feature type="transmembrane region" description="Helical" evidence="11">
    <location>
        <begin position="331"/>
        <end position="354"/>
    </location>
</feature>
<evidence type="ECO:0000256" key="3">
    <source>
        <dbReference type="ARBA" id="ARBA00022448"/>
    </source>
</evidence>
<feature type="transmembrane region" description="Helical" evidence="11">
    <location>
        <begin position="436"/>
        <end position="453"/>
    </location>
</feature>
<dbReference type="Proteomes" id="UP000078240">
    <property type="component" value="Unassembled WGS sequence"/>
</dbReference>
<evidence type="ECO:0000259" key="12">
    <source>
        <dbReference type="PROSITE" id="PS50893"/>
    </source>
</evidence>
<keyword evidence="7" id="KW-0067">ATP-binding</keyword>
<dbReference type="InterPro" id="IPR017871">
    <property type="entry name" value="ABC_transporter-like_CS"/>
</dbReference>
<feature type="domain" description="ABC transmembrane type-1" evidence="13">
    <location>
        <begin position="302"/>
        <end position="576"/>
    </location>
</feature>
<keyword evidence="4" id="KW-1003">Cell membrane</keyword>
<protein>
    <submittedName>
        <fullName evidence="14">ABC multidrug transporter</fullName>
    </submittedName>
</protein>
<dbReference type="EMBL" id="LSBH01000001">
    <property type="protein sequence ID" value="OAQ86997.1"/>
    <property type="molecule type" value="Genomic_DNA"/>
</dbReference>
<dbReference type="SUPFAM" id="SSF52540">
    <property type="entry name" value="P-loop containing nucleoside triphosphate hydrolases"/>
    <property type="match status" value="2"/>
</dbReference>
<feature type="transmembrane region" description="Helical" evidence="11">
    <location>
        <begin position="1071"/>
        <end position="1091"/>
    </location>
</feature>
<feature type="transmembrane region" description="Helical" evidence="11">
    <location>
        <begin position="139"/>
        <end position="158"/>
    </location>
</feature>
<feature type="transmembrane region" description="Helical" evidence="11">
    <location>
        <begin position="75"/>
        <end position="94"/>
    </location>
</feature>
<dbReference type="CDD" id="cd18580">
    <property type="entry name" value="ABC_6TM_ABCC_D2"/>
    <property type="match status" value="1"/>
</dbReference>
<keyword evidence="6" id="KW-0547">Nucleotide-binding</keyword>
<evidence type="ECO:0000256" key="11">
    <source>
        <dbReference type="SAM" id="Phobius"/>
    </source>
</evidence>
<gene>
    <name evidence="14" type="ORF">VFPBJ_01037</name>
</gene>
<dbReference type="InterPro" id="IPR044726">
    <property type="entry name" value="ABCC_6TM_D2"/>
</dbReference>
<dbReference type="Gene3D" id="1.20.1560.10">
    <property type="entry name" value="ABC transporter type 1, transmembrane domain"/>
    <property type="match status" value="2"/>
</dbReference>
<evidence type="ECO:0000256" key="4">
    <source>
        <dbReference type="ARBA" id="ARBA00022475"/>
    </source>
</evidence>
<feature type="transmembrane region" description="Helical" evidence="11">
    <location>
        <begin position="106"/>
        <end position="127"/>
    </location>
</feature>
<dbReference type="GO" id="GO:0005886">
    <property type="term" value="C:plasma membrane"/>
    <property type="evidence" value="ECO:0007669"/>
    <property type="project" value="UniProtKB-SubCell"/>
</dbReference>
<name>A0A179HA33_PURLI</name>
<dbReference type="SMART" id="SM00382">
    <property type="entry name" value="AAA"/>
    <property type="match status" value="2"/>
</dbReference>
<feature type="transmembrane region" description="Helical" evidence="11">
    <location>
        <begin position="164"/>
        <end position="186"/>
    </location>
</feature>
<feature type="transmembrane region" description="Helical" evidence="11">
    <location>
        <begin position="938"/>
        <end position="961"/>
    </location>
</feature>
<accession>A0A179HA33</accession>
<dbReference type="InterPro" id="IPR036640">
    <property type="entry name" value="ABC1_TM_sf"/>
</dbReference>
<feature type="domain" description="ABC transporter" evidence="12">
    <location>
        <begin position="1277"/>
        <end position="1511"/>
    </location>
</feature>
<feature type="domain" description="ABC transporter" evidence="12">
    <location>
        <begin position="640"/>
        <end position="889"/>
    </location>
</feature>
<feature type="domain" description="ABC transmembrane type-1" evidence="13">
    <location>
        <begin position="982"/>
        <end position="1240"/>
    </location>
</feature>
<evidence type="ECO:0000256" key="6">
    <source>
        <dbReference type="ARBA" id="ARBA00022741"/>
    </source>
</evidence>
<dbReference type="Pfam" id="PF24357">
    <property type="entry name" value="TMD0_ABC"/>
    <property type="match status" value="1"/>
</dbReference>
<keyword evidence="8 11" id="KW-1133">Transmembrane helix</keyword>
<dbReference type="FunFam" id="1.20.1560.10:FF:000066">
    <property type="entry name" value="ABC multidrug transporter (Eurofung)"/>
    <property type="match status" value="1"/>
</dbReference>
<feature type="transmembrane region" description="Helical" evidence="11">
    <location>
        <begin position="1097"/>
        <end position="1113"/>
    </location>
</feature>
<comment type="caution">
    <text evidence="14">The sequence shown here is derived from an EMBL/GenBank/DDBJ whole genome shotgun (WGS) entry which is preliminary data.</text>
</comment>
<feature type="transmembrane region" description="Helical" evidence="11">
    <location>
        <begin position="1182"/>
        <end position="1203"/>
    </location>
</feature>
<dbReference type="Pfam" id="PF00005">
    <property type="entry name" value="ABC_tran"/>
    <property type="match status" value="2"/>
</dbReference>
<evidence type="ECO:0000256" key="8">
    <source>
        <dbReference type="ARBA" id="ARBA00022989"/>
    </source>
</evidence>
<evidence type="ECO:0000256" key="10">
    <source>
        <dbReference type="ARBA" id="ARBA00023180"/>
    </source>
</evidence>
<feature type="transmembrane region" description="Helical" evidence="11">
    <location>
        <begin position="510"/>
        <end position="534"/>
    </location>
</feature>
<reference evidence="14 15" key="1">
    <citation type="submission" date="2016-01" db="EMBL/GenBank/DDBJ databases">
        <title>Biosynthesis of antibiotic leucinostatins and their inhibition on Phytophthora in bio-control Purpureocillium lilacinum.</title>
        <authorList>
            <person name="Wang G."/>
            <person name="Liu Z."/>
            <person name="Lin R."/>
            <person name="Li E."/>
            <person name="Mao Z."/>
            <person name="Ling J."/>
            <person name="Yin W."/>
            <person name="Xie B."/>
        </authorList>
    </citation>
    <scope>NUCLEOTIDE SEQUENCE [LARGE SCALE GENOMIC DNA]</scope>
    <source>
        <strain evidence="14">PLBJ-1</strain>
    </source>
</reference>
<keyword evidence="10" id="KW-0325">Glycoprotein</keyword>
<dbReference type="PANTHER" id="PTHR24223">
    <property type="entry name" value="ATP-BINDING CASSETTE SUB-FAMILY C"/>
    <property type="match status" value="1"/>
</dbReference>
<evidence type="ECO:0000313" key="14">
    <source>
        <dbReference type="EMBL" id="OAQ86997.1"/>
    </source>
</evidence>
<feature type="transmembrane region" description="Helical" evidence="11">
    <location>
        <begin position="37"/>
        <end position="55"/>
    </location>
</feature>
<dbReference type="PROSITE" id="PS50893">
    <property type="entry name" value="ABC_TRANSPORTER_2"/>
    <property type="match status" value="2"/>
</dbReference>
<dbReference type="GO" id="GO:0140359">
    <property type="term" value="F:ABC-type transporter activity"/>
    <property type="evidence" value="ECO:0007669"/>
    <property type="project" value="InterPro"/>
</dbReference>
<dbReference type="InterPro" id="IPR056227">
    <property type="entry name" value="TMD0_ABC"/>
</dbReference>
<feature type="transmembrane region" description="Helical" evidence="11">
    <location>
        <begin position="280"/>
        <end position="299"/>
    </location>
</feature>
<sequence length="1517" mass="164317">MNASTPLCAPTADAAFGPAVAPGCRHGFDFTLVFEQSVFVLLPAALLLAAAPLRLARLAKAPVFVGAPRLRVSKLAAAGVLAALQLALVGLWAAAPASAPRAVRAVSVAAACVSMASSLVSCLVSYFEHARSPRPSSLLNVYLLVSLLLDAALLRTLWLSPPSLVGPAIQPVFTASLAAKAALLVLEAAGKARHLLPSSNGGAAAAAAAVGLGPEQTAGIYARAVFAWVAPLLRTGFRRLLRPDDLFALDEQMTAAHLSERFWRVWEARRPNLGSDSHKYRLVTSCLLALCWPLAAVIVPRLVQLAFTICQPLVLNRFLLFLDNEKQPDRIGYGLVGAYGLVYIGIAVSQALYWHRNGRFVTMLRGVLVSAVFAKATQVSVTATDDAAAVTLMSSDVEVIVRAFKEINEFWANLIQIAIATWLLSAQIGYASAGPIIVSLVALLATITVSPMAKKYRVGWLEKTQKRVGITSAMIGHIKSIKMSGLAQQLSTTIAALRVEEIKASRPFRVFGSITSAVAQVPVLIAPPVAFAMFQGVAARTGEVLDATKLFSALSFIILLAQPLFWMFEVVLDLSAAFGAFERIQKFLVEQTRIEYRDVGLVQTVREALDEEGSGQIEMQRLPVGAASIGNSSQNTRMTVSVHDACFSWTADKMILDGVYLRLERGQFAMIVGPVASGKSTLLKGLLGEVPVASGSITLLPGRLSWCDQSPWILNQSVRNNIIGYSPVNETLYQQVIRACELERDLTQLPHGDLTVVGSKGLALSGGQKQRVALARAVYSRPEIALFDDIFAGLDSRTSNRIFANLFSPSGLLKQWGTTVLLATQSGHPPLRNITASVPQRLELTWPIVNFLESADLIISLSQEGRISEQGTFRTLKAAGGYVASLLSAKPASAAANIHDDSADDHEADCTKPEYKAKAAPEQKDTRRQLGDSTVYRYYFGSIGVTFFVVLLALEIGWAFLQSFPSEFPPSSSPPLCLVPVWLNFWVEAMAEGRTGYYLGIYAALQIIGVIWFAALIWFVLVLVAAKSGVSLHHRLLNTVVRAPLSLFTSTDLGSITTSFSQDIGMVDNNLPLALVVTLASFFAVLAKAGLLAASSYYVAISFPLLGLLYFYLQRGYLRTSRQLRFLDLEQKAPLYTQFLETLAGLPTLRAFGWAAPAVARNHALVDASQRPFYLLVMVQRWLVLVLDLVTAALALLVVGFAVRLRGSVSVGLTGVSLVQLISLSETLNMLMQFWTSIETSIGAVARIKQFAEETPEESRPGDDLTPPEDWPSQGHLVISNLSASYETDTEVQALSDVSLEIRAGEKVAICGRTGSGKSSLLLTLLRLLDPSHGSITIDSQPLAHLPRDTVRTRLITVTQDQFVLPGTVRHNIDPVGAYADDTIAAALSAVGLWRAIEERGGLDAPFGEDAFSHGQRQLFFVARAVLRRDVGRLVLLDEAMSSVDLETEQRVHGVIDAQFKEHTVLSIAHRLESIMNYDRIILLDRGFVVETGKPKDLLRSGSKFKALWQASQRHTD</sequence>
<feature type="transmembrane region" description="Helical" evidence="11">
    <location>
        <begin position="554"/>
        <end position="581"/>
    </location>
</feature>
<dbReference type="SUPFAM" id="SSF90123">
    <property type="entry name" value="ABC transporter transmembrane region"/>
    <property type="match status" value="2"/>
</dbReference>
<comment type="subcellular location">
    <subcellularLocation>
        <location evidence="1">Cell membrane</location>
        <topology evidence="1">Multi-pass membrane protein</topology>
    </subcellularLocation>
</comment>
<evidence type="ECO:0000256" key="5">
    <source>
        <dbReference type="ARBA" id="ARBA00022692"/>
    </source>
</evidence>
<evidence type="ECO:0000256" key="2">
    <source>
        <dbReference type="ARBA" id="ARBA00009726"/>
    </source>
</evidence>
<organism evidence="14 15">
    <name type="scientific">Purpureocillium lilacinum</name>
    <name type="common">Paecilomyces lilacinus</name>
    <dbReference type="NCBI Taxonomy" id="33203"/>
    <lineage>
        <taxon>Eukaryota</taxon>
        <taxon>Fungi</taxon>
        <taxon>Dikarya</taxon>
        <taxon>Ascomycota</taxon>
        <taxon>Pezizomycotina</taxon>
        <taxon>Sordariomycetes</taxon>
        <taxon>Hypocreomycetidae</taxon>
        <taxon>Hypocreales</taxon>
        <taxon>Ophiocordycipitaceae</taxon>
        <taxon>Purpureocillium</taxon>
    </lineage>
</organism>
<dbReference type="GO" id="GO:0005524">
    <property type="term" value="F:ATP binding"/>
    <property type="evidence" value="ECO:0007669"/>
    <property type="project" value="UniProtKB-KW"/>
</dbReference>
<dbReference type="InterPro" id="IPR044746">
    <property type="entry name" value="ABCC_6TM_D1"/>
</dbReference>
<dbReference type="CDD" id="cd18579">
    <property type="entry name" value="ABC_6TM_ABCC_D1"/>
    <property type="match status" value="1"/>
</dbReference>
<dbReference type="FunFam" id="1.20.1560.10:FF:000055">
    <property type="entry name" value="ABC multidrug transporter (Eurofung)"/>
    <property type="match status" value="1"/>
</dbReference>
<feature type="transmembrane region" description="Helical" evidence="11">
    <location>
        <begin position="999"/>
        <end position="1026"/>
    </location>
</feature>
<dbReference type="Pfam" id="PF00664">
    <property type="entry name" value="ABC_membrane"/>
    <property type="match status" value="1"/>
</dbReference>
<keyword evidence="3" id="KW-0813">Transport</keyword>